<keyword evidence="3" id="KW-1185">Reference proteome</keyword>
<evidence type="ECO:0000313" key="2">
    <source>
        <dbReference type="EMBL" id="GJM95791.1"/>
    </source>
</evidence>
<proteinExistence type="predicted"/>
<dbReference type="EMBL" id="BQKI01000006">
    <property type="protein sequence ID" value="GJM95791.1"/>
    <property type="molecule type" value="Genomic_DNA"/>
</dbReference>
<dbReference type="AlphaFoldDB" id="A0AAV5CCF8"/>
<accession>A0AAV5CCF8</accession>
<gene>
    <name evidence="2" type="primary">ga12569</name>
    <name evidence="2" type="ORF">PR202_ga12569</name>
</gene>
<feature type="region of interest" description="Disordered" evidence="1">
    <location>
        <begin position="25"/>
        <end position="50"/>
    </location>
</feature>
<evidence type="ECO:0000256" key="1">
    <source>
        <dbReference type="SAM" id="MobiDB-lite"/>
    </source>
</evidence>
<evidence type="ECO:0000313" key="3">
    <source>
        <dbReference type="Proteomes" id="UP001054889"/>
    </source>
</evidence>
<comment type="caution">
    <text evidence="2">The sequence shown here is derived from an EMBL/GenBank/DDBJ whole genome shotgun (WGS) entry which is preliminary data.</text>
</comment>
<reference evidence="2" key="2">
    <citation type="submission" date="2021-12" db="EMBL/GenBank/DDBJ databases">
        <title>Resequencing data analysis of finger millet.</title>
        <authorList>
            <person name="Hatakeyama M."/>
            <person name="Aluri S."/>
            <person name="Balachadran M.T."/>
            <person name="Sivarajan S.R."/>
            <person name="Poveda L."/>
            <person name="Shimizu-Inatsugi R."/>
            <person name="Schlapbach R."/>
            <person name="Sreeman S.M."/>
            <person name="Shimizu K.K."/>
        </authorList>
    </citation>
    <scope>NUCLEOTIDE SEQUENCE</scope>
</reference>
<reference evidence="2" key="1">
    <citation type="journal article" date="2018" name="DNA Res.">
        <title>Multiple hybrid de novo genome assembly of finger millet, an orphan allotetraploid crop.</title>
        <authorList>
            <person name="Hatakeyama M."/>
            <person name="Aluri S."/>
            <person name="Balachadran M.T."/>
            <person name="Sivarajan S.R."/>
            <person name="Patrignani A."/>
            <person name="Gruter S."/>
            <person name="Poveda L."/>
            <person name="Shimizu-Inatsugi R."/>
            <person name="Baeten J."/>
            <person name="Francoijs K.J."/>
            <person name="Nataraja K.N."/>
            <person name="Reddy Y.A.N."/>
            <person name="Phadnis S."/>
            <person name="Ravikumar R.L."/>
            <person name="Schlapbach R."/>
            <person name="Sreeman S.M."/>
            <person name="Shimizu K.K."/>
        </authorList>
    </citation>
    <scope>NUCLEOTIDE SEQUENCE</scope>
</reference>
<protein>
    <submittedName>
        <fullName evidence="2">Uncharacterized protein</fullName>
    </submittedName>
</protein>
<dbReference type="Proteomes" id="UP001054889">
    <property type="component" value="Unassembled WGS sequence"/>
</dbReference>
<organism evidence="2 3">
    <name type="scientific">Eleusine coracana subsp. coracana</name>
    <dbReference type="NCBI Taxonomy" id="191504"/>
    <lineage>
        <taxon>Eukaryota</taxon>
        <taxon>Viridiplantae</taxon>
        <taxon>Streptophyta</taxon>
        <taxon>Embryophyta</taxon>
        <taxon>Tracheophyta</taxon>
        <taxon>Spermatophyta</taxon>
        <taxon>Magnoliopsida</taxon>
        <taxon>Liliopsida</taxon>
        <taxon>Poales</taxon>
        <taxon>Poaceae</taxon>
        <taxon>PACMAD clade</taxon>
        <taxon>Chloridoideae</taxon>
        <taxon>Cynodonteae</taxon>
        <taxon>Eleusininae</taxon>
        <taxon>Eleusine</taxon>
    </lineage>
</organism>
<sequence length="86" mass="9670">MEAAVSTLPRAASVTPIRWHASAPSRRRLRVRAAPPPADHFRTRPPPRPRLLPRRALALVKIHHGRRWDLGEEQGLPPGELVTDPE</sequence>
<name>A0AAV5CCF8_ELECO</name>